<proteinExistence type="predicted"/>
<evidence type="ECO:0000313" key="2">
    <source>
        <dbReference type="Proteomes" id="UP001054945"/>
    </source>
</evidence>
<keyword evidence="2" id="KW-1185">Reference proteome</keyword>
<sequence>MGQGREEIGQKEVPGDDEFLLLDSACKSYKFQRWKGLVCLLALSLKWGWAKRGRKLDRREVPGDDEFLLLDFACKSYKFQRWKGLVCVFCALSEMGNKVECFEVLCTADASMYFSVPEVGMGQGREEIGQKEVPGDNEFLLLDSACKSYKFQRWKGLVCRLERSLKWVISCTPRNGVRNPNPIPESPIFRTNLGKALKKTAICNHVRWLRFRTGGRLQNFSFDGEFGNGICCFRFSK</sequence>
<organism evidence="1 2">
    <name type="scientific">Caerostris extrusa</name>
    <name type="common">Bark spider</name>
    <name type="synonym">Caerostris bankana</name>
    <dbReference type="NCBI Taxonomy" id="172846"/>
    <lineage>
        <taxon>Eukaryota</taxon>
        <taxon>Metazoa</taxon>
        <taxon>Ecdysozoa</taxon>
        <taxon>Arthropoda</taxon>
        <taxon>Chelicerata</taxon>
        <taxon>Arachnida</taxon>
        <taxon>Araneae</taxon>
        <taxon>Araneomorphae</taxon>
        <taxon>Entelegynae</taxon>
        <taxon>Araneoidea</taxon>
        <taxon>Araneidae</taxon>
        <taxon>Caerostris</taxon>
    </lineage>
</organism>
<accession>A0AAV4UKZ4</accession>
<dbReference type="AlphaFoldDB" id="A0AAV4UKZ4"/>
<dbReference type="Proteomes" id="UP001054945">
    <property type="component" value="Unassembled WGS sequence"/>
</dbReference>
<comment type="caution">
    <text evidence="1">The sequence shown here is derived from an EMBL/GenBank/DDBJ whole genome shotgun (WGS) entry which is preliminary data.</text>
</comment>
<dbReference type="EMBL" id="BPLR01013072">
    <property type="protein sequence ID" value="GIY58510.1"/>
    <property type="molecule type" value="Genomic_DNA"/>
</dbReference>
<evidence type="ECO:0000313" key="1">
    <source>
        <dbReference type="EMBL" id="GIY58510.1"/>
    </source>
</evidence>
<gene>
    <name evidence="1" type="ORF">CEXT_267601</name>
</gene>
<protein>
    <submittedName>
        <fullName evidence="1">Uncharacterized protein</fullName>
    </submittedName>
</protein>
<reference evidence="1 2" key="1">
    <citation type="submission" date="2021-06" db="EMBL/GenBank/DDBJ databases">
        <title>Caerostris extrusa draft genome.</title>
        <authorList>
            <person name="Kono N."/>
            <person name="Arakawa K."/>
        </authorList>
    </citation>
    <scope>NUCLEOTIDE SEQUENCE [LARGE SCALE GENOMIC DNA]</scope>
</reference>
<name>A0AAV4UKZ4_CAEEX</name>